<sequence length="396" mass="44697">MSRTVTLEAAPATTLSVEKKPPTIRQIRNAIPEHCFKPTAWKSSAHAIFDCSVAALIAFAAYKTIPLVEYWPARWALWALYGYIEGLVFTGIWIVAHECGHGGLYTSNWANDIVGYTLHTSLLVPYFPWKYTHARHHRYTGHMEKDTAFVPHRAGEKSIGSKIAEVIGHAEDAPLYMFGGLVMHQLLGWQAYLLFYVSAGTRSTPKALEGSSWAGSHFDPTANLWTPSQRPFVFLSTVGLGAVMFALYQLSGVIGVANTFLLYGLPYLWVNNWLVAITYLHHTHPDSHHYEASRWTFLDGALTTVDRPFGFIGRKVFHGIIDFHVVHHLFPSMPFYHAEEATKAMRPVLGDFYRRDDTPFWIALWKTFSSCQAVQPKEGEEGVLEWETKKAHVKSS</sequence>
<comment type="caution">
    <text evidence="3">The sequence shown here is derived from an EMBL/GenBank/DDBJ whole genome shotgun (WGS) entry which is preliminary data.</text>
</comment>
<dbReference type="EMBL" id="LAFY01005836">
    <property type="protein sequence ID" value="KJX92256.1"/>
    <property type="molecule type" value="Genomic_DNA"/>
</dbReference>
<dbReference type="Proteomes" id="UP000033647">
    <property type="component" value="Unassembled WGS sequence"/>
</dbReference>
<name>A0A0F4G4G3_9PEZI</name>
<feature type="transmembrane region" description="Helical" evidence="1">
    <location>
        <begin position="260"/>
        <end position="280"/>
    </location>
</feature>
<feature type="domain" description="Fatty acid desaturase" evidence="2">
    <location>
        <begin position="74"/>
        <end position="354"/>
    </location>
</feature>
<dbReference type="OrthoDB" id="1461976at2759"/>
<gene>
    <name evidence="3" type="ORF">TI39_contig5881g00001</name>
</gene>
<feature type="transmembrane region" description="Helical" evidence="1">
    <location>
        <begin position="232"/>
        <end position="254"/>
    </location>
</feature>
<reference evidence="3 4" key="1">
    <citation type="submission" date="2015-03" db="EMBL/GenBank/DDBJ databases">
        <title>RNA-seq based gene annotation and comparative genomics of four Zymoseptoria species reveal species-specific pathogenicity related genes and transposable element activity.</title>
        <authorList>
            <person name="Grandaubert J."/>
            <person name="Bhattacharyya A."/>
            <person name="Stukenbrock E.H."/>
        </authorList>
    </citation>
    <scope>NUCLEOTIDE SEQUENCE [LARGE SCALE GENOMIC DNA]</scope>
    <source>
        <strain evidence="3 4">Zb18110</strain>
    </source>
</reference>
<feature type="transmembrane region" description="Helical" evidence="1">
    <location>
        <begin position="77"/>
        <end position="96"/>
    </location>
</feature>
<dbReference type="Pfam" id="PF00487">
    <property type="entry name" value="FA_desaturase"/>
    <property type="match status" value="1"/>
</dbReference>
<dbReference type="PANTHER" id="PTHR32100">
    <property type="entry name" value="OMEGA-6 FATTY ACID DESATURASE, CHLOROPLASTIC"/>
    <property type="match status" value="1"/>
</dbReference>
<keyword evidence="1" id="KW-0812">Transmembrane</keyword>
<organism evidence="3 4">
    <name type="scientific">Zymoseptoria brevis</name>
    <dbReference type="NCBI Taxonomy" id="1047168"/>
    <lineage>
        <taxon>Eukaryota</taxon>
        <taxon>Fungi</taxon>
        <taxon>Dikarya</taxon>
        <taxon>Ascomycota</taxon>
        <taxon>Pezizomycotina</taxon>
        <taxon>Dothideomycetes</taxon>
        <taxon>Dothideomycetidae</taxon>
        <taxon>Mycosphaerellales</taxon>
        <taxon>Mycosphaerellaceae</taxon>
        <taxon>Zymoseptoria</taxon>
    </lineage>
</organism>
<keyword evidence="4" id="KW-1185">Reference proteome</keyword>
<protein>
    <submittedName>
        <fullName evidence="3">Delta(12) fatty acid desaturase like protein</fullName>
    </submittedName>
</protein>
<dbReference type="CDD" id="cd03507">
    <property type="entry name" value="Delta12-FADS-like"/>
    <property type="match status" value="1"/>
</dbReference>
<keyword evidence="1" id="KW-0472">Membrane</keyword>
<accession>A0A0F4G4G3</accession>
<evidence type="ECO:0000313" key="3">
    <source>
        <dbReference type="EMBL" id="KJX92256.1"/>
    </source>
</evidence>
<dbReference type="InterPro" id="IPR005804">
    <property type="entry name" value="FA_desaturase_dom"/>
</dbReference>
<dbReference type="InterPro" id="IPR012171">
    <property type="entry name" value="Fatty_acid_desaturase"/>
</dbReference>
<proteinExistence type="predicted"/>
<evidence type="ECO:0000256" key="1">
    <source>
        <dbReference type="SAM" id="Phobius"/>
    </source>
</evidence>
<dbReference type="AlphaFoldDB" id="A0A0F4G4G3"/>
<keyword evidence="1" id="KW-1133">Transmembrane helix</keyword>
<feature type="transmembrane region" description="Helical" evidence="1">
    <location>
        <begin position="47"/>
        <end position="65"/>
    </location>
</feature>
<dbReference type="GO" id="GO:0006629">
    <property type="term" value="P:lipid metabolic process"/>
    <property type="evidence" value="ECO:0007669"/>
    <property type="project" value="InterPro"/>
</dbReference>
<evidence type="ECO:0000259" key="2">
    <source>
        <dbReference type="Pfam" id="PF00487"/>
    </source>
</evidence>
<dbReference type="GO" id="GO:0016491">
    <property type="term" value="F:oxidoreductase activity"/>
    <property type="evidence" value="ECO:0007669"/>
    <property type="project" value="InterPro"/>
</dbReference>
<evidence type="ECO:0000313" key="4">
    <source>
        <dbReference type="Proteomes" id="UP000033647"/>
    </source>
</evidence>
<dbReference type="STRING" id="1047168.A0A0F4G4G3"/>